<dbReference type="Proteomes" id="UP001558713">
    <property type="component" value="Unassembled WGS sequence"/>
</dbReference>
<keyword evidence="2" id="KW-1185">Reference proteome</keyword>
<accession>A0ABD1BLJ2</accession>
<gene>
    <name evidence="1" type="ORF">V5N11_017201</name>
</gene>
<organism evidence="1 2">
    <name type="scientific">Cardamine amara subsp. amara</name>
    <dbReference type="NCBI Taxonomy" id="228776"/>
    <lineage>
        <taxon>Eukaryota</taxon>
        <taxon>Viridiplantae</taxon>
        <taxon>Streptophyta</taxon>
        <taxon>Embryophyta</taxon>
        <taxon>Tracheophyta</taxon>
        <taxon>Spermatophyta</taxon>
        <taxon>Magnoliopsida</taxon>
        <taxon>eudicotyledons</taxon>
        <taxon>Gunneridae</taxon>
        <taxon>Pentapetalae</taxon>
        <taxon>rosids</taxon>
        <taxon>malvids</taxon>
        <taxon>Brassicales</taxon>
        <taxon>Brassicaceae</taxon>
        <taxon>Cardamineae</taxon>
        <taxon>Cardamine</taxon>
    </lineage>
</organism>
<dbReference type="AlphaFoldDB" id="A0ABD1BLJ2"/>
<comment type="caution">
    <text evidence="1">The sequence shown here is derived from an EMBL/GenBank/DDBJ whole genome shotgun (WGS) entry which is preliminary data.</text>
</comment>
<sequence>MFETLGYPCEHGLAAARENGTPIESLVDVFYSTDYWRKAYSGIVMPVPDVGEIDVSIELINSELLRPQASQGADRPKKRRIPSVGETVRYKKPRNGRYRCGRCFETCHNRATCNFGIP</sequence>
<proteinExistence type="predicted"/>
<reference evidence="1 2" key="1">
    <citation type="submission" date="2024-04" db="EMBL/GenBank/DDBJ databases">
        <title>Genome assembly C_amara_ONT_v2.</title>
        <authorList>
            <person name="Yant L."/>
            <person name="Moore C."/>
            <person name="Slenker M."/>
        </authorList>
    </citation>
    <scope>NUCLEOTIDE SEQUENCE [LARGE SCALE GENOMIC DNA]</scope>
    <source>
        <tissue evidence="1">Leaf</tissue>
    </source>
</reference>
<evidence type="ECO:0008006" key="3">
    <source>
        <dbReference type="Google" id="ProtNLM"/>
    </source>
</evidence>
<dbReference type="EMBL" id="JBANAX010000228">
    <property type="protein sequence ID" value="KAL1218046.1"/>
    <property type="molecule type" value="Genomic_DNA"/>
</dbReference>
<name>A0ABD1BLJ2_CARAN</name>
<evidence type="ECO:0000313" key="1">
    <source>
        <dbReference type="EMBL" id="KAL1218046.1"/>
    </source>
</evidence>
<evidence type="ECO:0000313" key="2">
    <source>
        <dbReference type="Proteomes" id="UP001558713"/>
    </source>
</evidence>
<protein>
    <recommendedName>
        <fullName evidence="3">Zinc finger PMZ-type domain-containing protein</fullName>
    </recommendedName>
</protein>